<keyword evidence="7 14" id="KW-1003">Cell membrane</keyword>
<keyword evidence="17" id="KW-1185">Reference proteome</keyword>
<dbReference type="GO" id="GO:0004366">
    <property type="term" value="F:glycerol-3-phosphate O-acyltransferase activity"/>
    <property type="evidence" value="ECO:0007669"/>
    <property type="project" value="UniProtKB-UniRule"/>
</dbReference>
<comment type="caution">
    <text evidence="16">The sequence shown here is derived from an EMBL/GenBank/DDBJ whole genome shotgun (WGS) entry which is preliminary data.</text>
</comment>
<comment type="similarity">
    <text evidence="4 14">Belongs to the GPAT/DAPAT family.</text>
</comment>
<proteinExistence type="inferred from homology"/>
<evidence type="ECO:0000256" key="10">
    <source>
        <dbReference type="ARBA" id="ARBA00023209"/>
    </source>
</evidence>
<comment type="domain">
    <text evidence="14">The HXXXXD motif is essential for acyltransferase activity and may constitute the binding site for the phosphate moiety of the glycerol-3-phosphate.</text>
</comment>
<evidence type="ECO:0000259" key="15">
    <source>
        <dbReference type="SMART" id="SM00563"/>
    </source>
</evidence>
<evidence type="ECO:0000256" key="14">
    <source>
        <dbReference type="HAMAP-Rule" id="MF_00393"/>
    </source>
</evidence>
<evidence type="ECO:0000256" key="6">
    <source>
        <dbReference type="ARBA" id="ARBA00013432"/>
    </source>
</evidence>
<evidence type="ECO:0000256" key="12">
    <source>
        <dbReference type="ARBA" id="ARBA00023315"/>
    </source>
</evidence>
<evidence type="ECO:0000313" key="16">
    <source>
        <dbReference type="EMBL" id="TCS41353.1"/>
    </source>
</evidence>
<comment type="subcellular location">
    <subcellularLocation>
        <location evidence="1 14">Cell membrane</location>
        <topology evidence="1 14">Peripheral membrane protein</topology>
        <orientation evidence="1 14">Cytoplasmic side</orientation>
    </subcellularLocation>
</comment>
<organism evidence="16 17">
    <name type="scientific">Reinekea marinisedimentorum</name>
    <dbReference type="NCBI Taxonomy" id="230495"/>
    <lineage>
        <taxon>Bacteria</taxon>
        <taxon>Pseudomonadati</taxon>
        <taxon>Pseudomonadota</taxon>
        <taxon>Gammaproteobacteria</taxon>
        <taxon>Oceanospirillales</taxon>
        <taxon>Saccharospirillaceae</taxon>
        <taxon>Reinekea</taxon>
    </lineage>
</organism>
<dbReference type="CDD" id="cd07993">
    <property type="entry name" value="LPLAT_DHAPAT-like"/>
    <property type="match status" value="1"/>
</dbReference>
<evidence type="ECO:0000256" key="4">
    <source>
        <dbReference type="ARBA" id="ARBA00007937"/>
    </source>
</evidence>
<keyword evidence="12 14" id="KW-0012">Acyltransferase</keyword>
<evidence type="ECO:0000313" key="17">
    <source>
        <dbReference type="Proteomes" id="UP000295793"/>
    </source>
</evidence>
<dbReference type="InterPro" id="IPR028354">
    <property type="entry name" value="GPAT_PlsB"/>
</dbReference>
<dbReference type="NCBIfam" id="NF003441">
    <property type="entry name" value="PRK04974.1"/>
    <property type="match status" value="1"/>
</dbReference>
<dbReference type="SMART" id="SM00563">
    <property type="entry name" value="PlsC"/>
    <property type="match status" value="1"/>
</dbReference>
<dbReference type="RefSeq" id="WP_132701326.1">
    <property type="nucleotide sequence ID" value="NZ_SLZR01000006.1"/>
</dbReference>
<keyword evidence="10 14" id="KW-0594">Phospholipid biosynthesis</keyword>
<comment type="pathway">
    <text evidence="2 14">Phospholipid metabolism; CDP-diacylglycerol biosynthesis; CDP-diacylglycerol from sn-glycerol 3-phosphate: step 1/3.</text>
</comment>
<keyword evidence="14" id="KW-0444">Lipid biosynthesis</keyword>
<dbReference type="GO" id="GO:0005886">
    <property type="term" value="C:plasma membrane"/>
    <property type="evidence" value="ECO:0007669"/>
    <property type="project" value="UniProtKB-SubCell"/>
</dbReference>
<evidence type="ECO:0000256" key="5">
    <source>
        <dbReference type="ARBA" id="ARBA00013113"/>
    </source>
</evidence>
<keyword evidence="8 14" id="KW-0808">Transferase</keyword>
<dbReference type="HAMAP" id="MF_00393">
    <property type="entry name" value="Glyc3P_acyltrans"/>
    <property type="match status" value="1"/>
</dbReference>
<dbReference type="SUPFAM" id="SSF69593">
    <property type="entry name" value="Glycerol-3-phosphate (1)-acyltransferase"/>
    <property type="match status" value="1"/>
</dbReference>
<dbReference type="GO" id="GO:0016024">
    <property type="term" value="P:CDP-diacylglycerol biosynthetic process"/>
    <property type="evidence" value="ECO:0007669"/>
    <property type="project" value="UniProtKB-UniRule"/>
</dbReference>
<evidence type="ECO:0000256" key="3">
    <source>
        <dbReference type="ARBA" id="ARBA00005189"/>
    </source>
</evidence>
<protein>
    <recommendedName>
        <fullName evidence="6 14">Glycerol-3-phosphate acyltransferase</fullName>
        <shortName evidence="14">GPAT</shortName>
        <ecNumber evidence="5 14">2.3.1.15</ecNumber>
    </recommendedName>
</protein>
<feature type="short sequence motif" description="HXXXXD motif" evidence="14">
    <location>
        <begin position="306"/>
        <end position="311"/>
    </location>
</feature>
<comment type="pathway">
    <text evidence="3">Lipid metabolism.</text>
</comment>
<dbReference type="PANTHER" id="PTHR12563:SF17">
    <property type="entry name" value="DIHYDROXYACETONE PHOSPHATE ACYLTRANSFERASE"/>
    <property type="match status" value="1"/>
</dbReference>
<gene>
    <name evidence="14" type="primary">plsB</name>
    <name evidence="16" type="ORF">BCF53_10684</name>
</gene>
<evidence type="ECO:0000256" key="13">
    <source>
        <dbReference type="ARBA" id="ARBA00048427"/>
    </source>
</evidence>
<dbReference type="PIRSF" id="PIRSF500064">
    <property type="entry name" value="GPAT"/>
    <property type="match status" value="1"/>
</dbReference>
<dbReference type="InterPro" id="IPR002123">
    <property type="entry name" value="Plipid/glycerol_acylTrfase"/>
</dbReference>
<evidence type="ECO:0000256" key="2">
    <source>
        <dbReference type="ARBA" id="ARBA00004765"/>
    </source>
</evidence>
<name>A0A4R3I6N7_9GAMM</name>
<reference evidence="16 17" key="1">
    <citation type="submission" date="2019-03" db="EMBL/GenBank/DDBJ databases">
        <title>Genomic Encyclopedia of Archaeal and Bacterial Type Strains, Phase II (KMG-II): from individual species to whole genera.</title>
        <authorList>
            <person name="Goeker M."/>
        </authorList>
    </citation>
    <scope>NUCLEOTIDE SEQUENCE [LARGE SCALE GENOMIC DNA]</scope>
    <source>
        <strain evidence="16 17">DSM 15388</strain>
    </source>
</reference>
<keyword evidence="14" id="KW-0443">Lipid metabolism</keyword>
<dbReference type="Proteomes" id="UP000295793">
    <property type="component" value="Unassembled WGS sequence"/>
</dbReference>
<evidence type="ECO:0000256" key="1">
    <source>
        <dbReference type="ARBA" id="ARBA00004413"/>
    </source>
</evidence>
<dbReference type="Pfam" id="PF19277">
    <property type="entry name" value="GPAT_C"/>
    <property type="match status" value="1"/>
</dbReference>
<accession>A0A4R3I6N7</accession>
<evidence type="ECO:0000256" key="9">
    <source>
        <dbReference type="ARBA" id="ARBA00023136"/>
    </source>
</evidence>
<dbReference type="EC" id="2.3.1.15" evidence="5 14"/>
<evidence type="ECO:0000256" key="7">
    <source>
        <dbReference type="ARBA" id="ARBA00022475"/>
    </source>
</evidence>
<feature type="domain" description="Phospholipid/glycerol acyltransferase" evidence="15">
    <location>
        <begin position="301"/>
        <end position="428"/>
    </location>
</feature>
<evidence type="ECO:0000256" key="8">
    <source>
        <dbReference type="ARBA" id="ARBA00022679"/>
    </source>
</evidence>
<dbReference type="InterPro" id="IPR041728">
    <property type="entry name" value="GPAT/DHAPAT_LPLAT"/>
</dbReference>
<dbReference type="PIRSF" id="PIRSF000437">
    <property type="entry name" value="GPAT_DHAPAT"/>
    <property type="match status" value="1"/>
</dbReference>
<sequence>MQSLVSGLRQITQKVLFCWVRVAENLHHTDLEKLKQQKHCVYVLEHQSTSDALVADRQLRFLGLPGLYQKIDIKGLKDEARLLTIHARPSVIRRHKAGVTPRINILLQHLVDNPDQDILLVPISLFWGRASSNKRGILNTLFSSNWTVIGRFKKLLTILFTGRDTFFEINEPVSLRSLLDENPDLSIATRKVARVLRVHFRRVRTAAIGPDLSHKRVMIDQLLKTDPVRKAIAAHANSKKISEDKARHTALKHAQVIAADLSYATIRMYDIALTRLWNKIYNGIELNGIEPVRELAKDNEIVYVPCHRSHIDYLLLSYTLHKHGLSVPHIAAGENLNMPIVGGILRRGGAFFMRRRFGGDKLYTAVFNEYIHTVFSRGFPVEYFVEGGRSRTGRMRSPATGTLAMTVRSHLRNSERPVVFIPVYIGYEKVFESRSYIGELKGKDKKKENLFDLVKSVKQLKNYGRVYLNFGEPLHLNDQLKEHQPEWNQKTYGPDDRPEWMFGFVDQLAIDVVSRINSAAAINPINLIATVLLATPRQAIEGDLLKRQLRLLHGILEQTPYSNYITLPKQDARDWIDYAVQMGTLRLIPQKLGNLYGLDAQNTVMQSYYRNNVQHLFALPSLIAALVVRANGISAPALFEQIAMIFPYIRSELFIQLSKEDIQQQASSILKYMEAEQLITINDLGLIHAPEKTHDQSLQLQYLANIMLPTLERYLITLSVLVRLGSGNCSQTVLENQAQQMAQRLALLSGLDAPEFFDKALFKGFIQTLKNKRVLTLTEEGNLAYDDRIQEVIGQASLVIPDDIWYNVYQVTKRSTNTEVK</sequence>
<dbReference type="InterPro" id="IPR022284">
    <property type="entry name" value="GPAT/DHAPAT"/>
</dbReference>
<dbReference type="OrthoDB" id="335193at2"/>
<dbReference type="InterPro" id="IPR045520">
    <property type="entry name" value="GPAT/DHAPAT_C"/>
</dbReference>
<dbReference type="GO" id="GO:0006631">
    <property type="term" value="P:fatty acid metabolic process"/>
    <property type="evidence" value="ECO:0007669"/>
    <property type="project" value="TreeGrafter"/>
</dbReference>
<dbReference type="Pfam" id="PF01553">
    <property type="entry name" value="Acyltransferase"/>
    <property type="match status" value="1"/>
</dbReference>
<evidence type="ECO:0000256" key="11">
    <source>
        <dbReference type="ARBA" id="ARBA00023264"/>
    </source>
</evidence>
<dbReference type="UniPathway" id="UPA00557">
    <property type="reaction ID" value="UER00612"/>
</dbReference>
<keyword evidence="11 14" id="KW-1208">Phospholipid metabolism</keyword>
<dbReference type="EMBL" id="SLZR01000006">
    <property type="protein sequence ID" value="TCS41353.1"/>
    <property type="molecule type" value="Genomic_DNA"/>
</dbReference>
<dbReference type="NCBIfam" id="TIGR03703">
    <property type="entry name" value="plsB"/>
    <property type="match status" value="1"/>
</dbReference>
<dbReference type="AlphaFoldDB" id="A0A4R3I6N7"/>
<dbReference type="PANTHER" id="PTHR12563">
    <property type="entry name" value="GLYCEROL-3-PHOSPHATE ACYLTRANSFERASE"/>
    <property type="match status" value="1"/>
</dbReference>
<comment type="catalytic activity">
    <reaction evidence="13 14">
        <text>sn-glycerol 3-phosphate + an acyl-CoA = a 1-acyl-sn-glycero-3-phosphate + CoA</text>
        <dbReference type="Rhea" id="RHEA:15325"/>
        <dbReference type="ChEBI" id="CHEBI:57287"/>
        <dbReference type="ChEBI" id="CHEBI:57597"/>
        <dbReference type="ChEBI" id="CHEBI:57970"/>
        <dbReference type="ChEBI" id="CHEBI:58342"/>
        <dbReference type="EC" id="2.3.1.15"/>
    </reaction>
</comment>
<keyword evidence="9 14" id="KW-0472">Membrane</keyword>